<gene>
    <name evidence="2" type="ORF">AK812_SmicGene29695</name>
</gene>
<protein>
    <submittedName>
        <fullName evidence="2">Uncharacterized protein</fullName>
    </submittedName>
</protein>
<sequence>MFGSSEEWSQSWTGRGKTDVMPKPASFGKYNDLNLTLTDVQKADGWHYPLTKEQEWDNYGYVVRDQIRFSLHVQDGLVDVVEDYLETNKKELNLFAVVPAEWIMILNLVEGFGYHTFRQTLATPAYLDWRARLRKLYEAGDRVGCLIHWSRGLEVQHIPPVFERPAECDLAPNSYIAACTDLQCSRYARRRGGFEFPFIGTFTRKDVLVEEGLPPLAAFALAKARPSVVGLARLYNLVQQVARHTHPKLVRGTEIWLVWRDWKQGERRWREPSFYPVASREPGAVQRPAGELCDAGKVIAVLELLATLVGVRLWVPDSAMTTKFPSTLVLMELAEELCAENCELQLQWIRRDLNQLADDLTNENFASFDPNFRIDLKGEAPRDQLL</sequence>
<dbReference type="OrthoDB" id="406555at2759"/>
<keyword evidence="3" id="KW-1185">Reference proteome</keyword>
<evidence type="ECO:0000313" key="3">
    <source>
        <dbReference type="Proteomes" id="UP000186817"/>
    </source>
</evidence>
<accession>A0A1Q9D159</accession>
<evidence type="ECO:0000313" key="2">
    <source>
        <dbReference type="EMBL" id="OLP88912.1"/>
    </source>
</evidence>
<feature type="compositionally biased region" description="Polar residues" evidence="1">
    <location>
        <begin position="1"/>
        <end position="13"/>
    </location>
</feature>
<feature type="region of interest" description="Disordered" evidence="1">
    <location>
        <begin position="1"/>
        <end position="20"/>
    </location>
</feature>
<evidence type="ECO:0000256" key="1">
    <source>
        <dbReference type="SAM" id="MobiDB-lite"/>
    </source>
</evidence>
<dbReference type="EMBL" id="LSRX01000788">
    <property type="protein sequence ID" value="OLP88912.1"/>
    <property type="molecule type" value="Genomic_DNA"/>
</dbReference>
<dbReference type="AlphaFoldDB" id="A0A1Q9D159"/>
<comment type="caution">
    <text evidence="2">The sequence shown here is derived from an EMBL/GenBank/DDBJ whole genome shotgun (WGS) entry which is preliminary data.</text>
</comment>
<name>A0A1Q9D159_SYMMI</name>
<proteinExistence type="predicted"/>
<reference evidence="2 3" key="1">
    <citation type="submission" date="2016-02" db="EMBL/GenBank/DDBJ databases">
        <title>Genome analysis of coral dinoflagellate symbionts highlights evolutionary adaptations to a symbiotic lifestyle.</title>
        <authorList>
            <person name="Aranda M."/>
            <person name="Li Y."/>
            <person name="Liew Y.J."/>
            <person name="Baumgarten S."/>
            <person name="Simakov O."/>
            <person name="Wilson M."/>
            <person name="Piel J."/>
            <person name="Ashoor H."/>
            <person name="Bougouffa S."/>
            <person name="Bajic V.B."/>
            <person name="Ryu T."/>
            <person name="Ravasi T."/>
            <person name="Bayer T."/>
            <person name="Micklem G."/>
            <person name="Kim H."/>
            <person name="Bhak J."/>
            <person name="Lajeunesse T.C."/>
            <person name="Voolstra C.R."/>
        </authorList>
    </citation>
    <scope>NUCLEOTIDE SEQUENCE [LARGE SCALE GENOMIC DNA]</scope>
    <source>
        <strain evidence="2 3">CCMP2467</strain>
    </source>
</reference>
<dbReference type="Proteomes" id="UP000186817">
    <property type="component" value="Unassembled WGS sequence"/>
</dbReference>
<organism evidence="2 3">
    <name type="scientific">Symbiodinium microadriaticum</name>
    <name type="common">Dinoflagellate</name>
    <name type="synonym">Zooxanthella microadriatica</name>
    <dbReference type="NCBI Taxonomy" id="2951"/>
    <lineage>
        <taxon>Eukaryota</taxon>
        <taxon>Sar</taxon>
        <taxon>Alveolata</taxon>
        <taxon>Dinophyceae</taxon>
        <taxon>Suessiales</taxon>
        <taxon>Symbiodiniaceae</taxon>
        <taxon>Symbiodinium</taxon>
    </lineage>
</organism>